<proteinExistence type="predicted"/>
<protein>
    <submittedName>
        <fullName evidence="2">Uncharacterized protein</fullName>
    </submittedName>
</protein>
<keyword evidence="1" id="KW-1133">Transmembrane helix</keyword>
<dbReference type="EMBL" id="CP060723">
    <property type="protein sequence ID" value="QNN42948.1"/>
    <property type="molecule type" value="Genomic_DNA"/>
</dbReference>
<name>A0A7G9QHX3_9SPHI</name>
<feature type="transmembrane region" description="Helical" evidence="1">
    <location>
        <begin position="39"/>
        <end position="57"/>
    </location>
</feature>
<evidence type="ECO:0000313" key="2">
    <source>
        <dbReference type="EMBL" id="QNN42948.1"/>
    </source>
</evidence>
<accession>A0A7G9QHX3</accession>
<keyword evidence="3" id="KW-1185">Reference proteome</keyword>
<feature type="transmembrane region" description="Helical" evidence="1">
    <location>
        <begin position="6"/>
        <end position="27"/>
    </location>
</feature>
<evidence type="ECO:0000256" key="1">
    <source>
        <dbReference type="SAM" id="Phobius"/>
    </source>
</evidence>
<organism evidence="2 3">
    <name type="scientific">Pedobacter roseus</name>
    <dbReference type="NCBI Taxonomy" id="336820"/>
    <lineage>
        <taxon>Bacteria</taxon>
        <taxon>Pseudomonadati</taxon>
        <taxon>Bacteroidota</taxon>
        <taxon>Sphingobacteriia</taxon>
        <taxon>Sphingobacteriales</taxon>
        <taxon>Sphingobacteriaceae</taxon>
        <taxon>Pedobacter</taxon>
    </lineage>
</organism>
<dbReference type="RefSeq" id="WP_187593468.1">
    <property type="nucleotide sequence ID" value="NZ_CP060723.1"/>
</dbReference>
<dbReference type="Proteomes" id="UP000515806">
    <property type="component" value="Chromosome"/>
</dbReference>
<reference evidence="2 3" key="1">
    <citation type="submission" date="2020-08" db="EMBL/GenBank/DDBJ databases">
        <title>Genome sequence of Pedobacter roseus KACC 11594T.</title>
        <authorList>
            <person name="Hyun D.-W."/>
            <person name="Bae J.-W."/>
        </authorList>
    </citation>
    <scope>NUCLEOTIDE SEQUENCE [LARGE SCALE GENOMIC DNA]</scope>
    <source>
        <strain evidence="2 3">KACC 11594</strain>
    </source>
</reference>
<dbReference type="KEGG" id="proe:H9L23_02245"/>
<keyword evidence="1" id="KW-0812">Transmembrane</keyword>
<dbReference type="AlphaFoldDB" id="A0A7G9QHX3"/>
<evidence type="ECO:0000313" key="3">
    <source>
        <dbReference type="Proteomes" id="UP000515806"/>
    </source>
</evidence>
<gene>
    <name evidence="2" type="ORF">H9L23_02245</name>
</gene>
<sequence length="101" mass="11347">MDSYKPIILFLAEALALALVIGSSTYFSLKGVFGANVRWYKVFLVVWVLLAIIIGALKPNKIEQYQISSSIFASFVILGLFGLIRILVRWIKNRNKAPDTL</sequence>
<feature type="transmembrane region" description="Helical" evidence="1">
    <location>
        <begin position="69"/>
        <end position="88"/>
    </location>
</feature>
<keyword evidence="1" id="KW-0472">Membrane</keyword>